<dbReference type="EMBL" id="MSFL01000005">
    <property type="protein sequence ID" value="PWY88218.1"/>
    <property type="molecule type" value="Genomic_DNA"/>
</dbReference>
<accession>A0A317WTF8</accession>
<evidence type="ECO:0000256" key="6">
    <source>
        <dbReference type="SAM" id="SignalP"/>
    </source>
</evidence>
<evidence type="ECO:0000313" key="8">
    <source>
        <dbReference type="EMBL" id="PWY88218.1"/>
    </source>
</evidence>
<evidence type="ECO:0000256" key="1">
    <source>
        <dbReference type="ARBA" id="ARBA00001974"/>
    </source>
</evidence>
<evidence type="ECO:0000256" key="4">
    <source>
        <dbReference type="ARBA" id="ARBA00023002"/>
    </source>
</evidence>
<comment type="caution">
    <text evidence="8">The sequence shown here is derived from an EMBL/GenBank/DDBJ whole genome shotgun (WGS) entry which is preliminary data.</text>
</comment>
<keyword evidence="6" id="KW-0732">Signal</keyword>
<feature type="domain" description="FAD-binding" evidence="7">
    <location>
        <begin position="7"/>
        <end position="363"/>
    </location>
</feature>
<gene>
    <name evidence="8" type="ORF">BO70DRAFT_369136</name>
</gene>
<dbReference type="Gene3D" id="3.50.50.60">
    <property type="entry name" value="FAD/NAD(P)-binding domain"/>
    <property type="match status" value="1"/>
</dbReference>
<organism evidence="8 9">
    <name type="scientific">Aspergillus heteromorphus CBS 117.55</name>
    <dbReference type="NCBI Taxonomy" id="1448321"/>
    <lineage>
        <taxon>Eukaryota</taxon>
        <taxon>Fungi</taxon>
        <taxon>Dikarya</taxon>
        <taxon>Ascomycota</taxon>
        <taxon>Pezizomycotina</taxon>
        <taxon>Eurotiomycetes</taxon>
        <taxon>Eurotiomycetidae</taxon>
        <taxon>Eurotiales</taxon>
        <taxon>Aspergillaceae</taxon>
        <taxon>Aspergillus</taxon>
        <taxon>Aspergillus subgen. Circumdati</taxon>
    </lineage>
</organism>
<dbReference type="GeneID" id="37066902"/>
<dbReference type="Pfam" id="PF21274">
    <property type="entry name" value="Rng_hyd_C"/>
    <property type="match status" value="1"/>
</dbReference>
<dbReference type="InterPro" id="IPR036188">
    <property type="entry name" value="FAD/NAD-bd_sf"/>
</dbReference>
<evidence type="ECO:0000313" key="9">
    <source>
        <dbReference type="Proteomes" id="UP000247233"/>
    </source>
</evidence>
<feature type="signal peptide" evidence="6">
    <location>
        <begin position="1"/>
        <end position="22"/>
    </location>
</feature>
<dbReference type="InterPro" id="IPR002938">
    <property type="entry name" value="FAD-bd"/>
</dbReference>
<dbReference type="Pfam" id="PF01494">
    <property type="entry name" value="FAD_binding_3"/>
    <property type="match status" value="1"/>
</dbReference>
<dbReference type="PANTHER" id="PTHR43004">
    <property type="entry name" value="TRK SYSTEM POTASSIUM UPTAKE PROTEIN"/>
    <property type="match status" value="1"/>
</dbReference>
<reference evidence="8 9" key="1">
    <citation type="submission" date="2016-12" db="EMBL/GenBank/DDBJ databases">
        <title>The genomes of Aspergillus section Nigri reveals drivers in fungal speciation.</title>
        <authorList>
            <consortium name="DOE Joint Genome Institute"/>
            <person name="Vesth T.C."/>
            <person name="Nybo J."/>
            <person name="Theobald S."/>
            <person name="Brandl J."/>
            <person name="Frisvad J.C."/>
            <person name="Nielsen K.F."/>
            <person name="Lyhne E.K."/>
            <person name="Kogle M.E."/>
            <person name="Kuo A."/>
            <person name="Riley R."/>
            <person name="Clum A."/>
            <person name="Nolan M."/>
            <person name="Lipzen A."/>
            <person name="Salamov A."/>
            <person name="Henrissat B."/>
            <person name="Wiebenga A."/>
            <person name="De Vries R.P."/>
            <person name="Grigoriev I.V."/>
            <person name="Mortensen U.H."/>
            <person name="Andersen M.R."/>
            <person name="Baker S.E."/>
        </authorList>
    </citation>
    <scope>NUCLEOTIDE SEQUENCE [LARGE SCALE GENOMIC DNA]</scope>
    <source>
        <strain evidence="8 9">CBS 117.55</strain>
    </source>
</reference>
<dbReference type="Gene3D" id="3.40.30.120">
    <property type="match status" value="1"/>
</dbReference>
<dbReference type="PANTHER" id="PTHR43004:SF19">
    <property type="entry name" value="BINDING MONOOXYGENASE, PUTATIVE (JCVI)-RELATED"/>
    <property type="match status" value="1"/>
</dbReference>
<evidence type="ECO:0000256" key="5">
    <source>
        <dbReference type="SAM" id="MobiDB-lite"/>
    </source>
</evidence>
<dbReference type="OrthoDB" id="2690153at2759"/>
<comment type="cofactor">
    <cofactor evidence="1">
        <name>FAD</name>
        <dbReference type="ChEBI" id="CHEBI:57692"/>
    </cofactor>
</comment>
<dbReference type="SUPFAM" id="SSF51905">
    <property type="entry name" value="FAD/NAD(P)-binding domain"/>
    <property type="match status" value="1"/>
</dbReference>
<dbReference type="GO" id="GO:0071949">
    <property type="term" value="F:FAD binding"/>
    <property type="evidence" value="ECO:0007669"/>
    <property type="project" value="InterPro"/>
</dbReference>
<feature type="chain" id="PRO_5016323958" evidence="6">
    <location>
        <begin position="23"/>
        <end position="552"/>
    </location>
</feature>
<dbReference type="InterPro" id="IPR050641">
    <property type="entry name" value="RIFMO-like"/>
</dbReference>
<keyword evidence="3" id="KW-0274">FAD</keyword>
<dbReference type="Gene3D" id="3.30.9.10">
    <property type="entry name" value="D-Amino Acid Oxidase, subunit A, domain 2"/>
    <property type="match status" value="1"/>
</dbReference>
<evidence type="ECO:0000256" key="2">
    <source>
        <dbReference type="ARBA" id="ARBA00022630"/>
    </source>
</evidence>
<protein>
    <submittedName>
        <fullName evidence="8">FAD binding domain protein</fullName>
    </submittedName>
</protein>
<dbReference type="AlphaFoldDB" id="A0A317WTF8"/>
<dbReference type="STRING" id="1448321.A0A317WTF8"/>
<feature type="compositionally biased region" description="Pro residues" evidence="5">
    <location>
        <begin position="100"/>
        <end position="112"/>
    </location>
</feature>
<sequence>MASPPPILILGASIVGLTASLALTTAGIPNITLEKHTHISAHPRAMGFTPRTMEYYRSLGIAEQIPQAPADFTLLRARVHSLAGEWFERTAWSKVESEPNPNPKPNPKPKVQPTPKRKPKFSSLRGAAIPQDKLERILETTALARGADIRRGWTVTGFVQDERGITVTALTPEGEKTTIRGVYLIAADGSKSTIRTQLDILRTGRGHMQTMRSVLFRADLSEYATEVLQFNIEQPGLRAFLTTYNDGRWVLMFYDDIERNGRTLLSCICAAIGRDDIPVEIITTGRWELTAWVAERFRVGRVFLVGDAAHTLPPNRGGYGANTGIGDVENLVWKMKMVLGVGGGCPAGEELLDTYEVERRSVALLRHEQIFARADYKVHLEEGREGGEVVRLDDDAVEFGQIYRSKGFLGEEGEYKVPLALPPALRPDEWKGQPGTRVPHFMVKMEDGREVSIAEVVDGMGWTVLSAGEKWRGVVEDVNDGLQVVGGVRHVRVGDAEEFCRAFGMEEGAVLVRPDGYIAWRTEGVADGLVAELGRALETVAFRNSSKWGLLL</sequence>
<dbReference type="VEuPathDB" id="FungiDB:BO70DRAFT_369136"/>
<keyword evidence="9" id="KW-1185">Reference proteome</keyword>
<dbReference type="RefSeq" id="XP_025401754.1">
    <property type="nucleotide sequence ID" value="XM_025544665.1"/>
</dbReference>
<dbReference type="PRINTS" id="PR00420">
    <property type="entry name" value="RNGMNOXGNASE"/>
</dbReference>
<evidence type="ECO:0000256" key="3">
    <source>
        <dbReference type="ARBA" id="ARBA00022827"/>
    </source>
</evidence>
<name>A0A317WTF8_9EURO</name>
<feature type="region of interest" description="Disordered" evidence="5">
    <location>
        <begin position="94"/>
        <end position="125"/>
    </location>
</feature>
<dbReference type="Proteomes" id="UP000247233">
    <property type="component" value="Unassembled WGS sequence"/>
</dbReference>
<dbReference type="GO" id="GO:0016709">
    <property type="term" value="F:oxidoreductase activity, acting on paired donors, with incorporation or reduction of molecular oxygen, NAD(P)H as one donor, and incorporation of one atom of oxygen"/>
    <property type="evidence" value="ECO:0007669"/>
    <property type="project" value="UniProtKB-ARBA"/>
</dbReference>
<evidence type="ECO:0000259" key="7">
    <source>
        <dbReference type="Pfam" id="PF01494"/>
    </source>
</evidence>
<keyword evidence="4" id="KW-0560">Oxidoreductase</keyword>
<keyword evidence="2" id="KW-0285">Flavoprotein</keyword>
<proteinExistence type="predicted"/>